<feature type="compositionally biased region" description="Polar residues" evidence="7">
    <location>
        <begin position="404"/>
        <end position="427"/>
    </location>
</feature>
<feature type="region of interest" description="Disordered" evidence="7">
    <location>
        <begin position="376"/>
        <end position="460"/>
    </location>
</feature>
<dbReference type="SMART" id="SM00575">
    <property type="entry name" value="ZnF_PMZ"/>
    <property type="match status" value="1"/>
</dbReference>
<evidence type="ECO:0000313" key="10">
    <source>
        <dbReference type="Proteomes" id="UP001318860"/>
    </source>
</evidence>
<protein>
    <recommendedName>
        <fullName evidence="6">Protein FAR1-RELATED SEQUENCE</fullName>
    </recommendedName>
</protein>
<keyword evidence="3 5" id="KW-0863">Zinc-finger</keyword>
<evidence type="ECO:0000256" key="5">
    <source>
        <dbReference type="PROSITE-ProRule" id="PRU00325"/>
    </source>
</evidence>
<name>A0ABR0WGN0_REHGL</name>
<dbReference type="Pfam" id="PF04434">
    <property type="entry name" value="SWIM"/>
    <property type="match status" value="1"/>
</dbReference>
<gene>
    <name evidence="9" type="ORF">DH2020_020582</name>
</gene>
<organism evidence="9 10">
    <name type="scientific">Rehmannia glutinosa</name>
    <name type="common">Chinese foxglove</name>
    <dbReference type="NCBI Taxonomy" id="99300"/>
    <lineage>
        <taxon>Eukaryota</taxon>
        <taxon>Viridiplantae</taxon>
        <taxon>Streptophyta</taxon>
        <taxon>Embryophyta</taxon>
        <taxon>Tracheophyta</taxon>
        <taxon>Spermatophyta</taxon>
        <taxon>Magnoliopsida</taxon>
        <taxon>eudicotyledons</taxon>
        <taxon>Gunneridae</taxon>
        <taxon>Pentapetalae</taxon>
        <taxon>asterids</taxon>
        <taxon>lamiids</taxon>
        <taxon>Lamiales</taxon>
        <taxon>Orobanchaceae</taxon>
        <taxon>Rehmannieae</taxon>
        <taxon>Rehmannia</taxon>
    </lineage>
</organism>
<feature type="compositionally biased region" description="Basic residues" evidence="7">
    <location>
        <begin position="376"/>
        <end position="388"/>
    </location>
</feature>
<keyword evidence="4 6" id="KW-0862">Zinc</keyword>
<evidence type="ECO:0000256" key="6">
    <source>
        <dbReference type="RuleBase" id="RU367018"/>
    </source>
</evidence>
<evidence type="ECO:0000256" key="1">
    <source>
        <dbReference type="ARBA" id="ARBA00005889"/>
    </source>
</evidence>
<dbReference type="InterPro" id="IPR031052">
    <property type="entry name" value="FHY3/FAR1"/>
</dbReference>
<evidence type="ECO:0000256" key="2">
    <source>
        <dbReference type="ARBA" id="ARBA00022723"/>
    </source>
</evidence>
<dbReference type="PANTHER" id="PTHR31669">
    <property type="entry name" value="PROTEIN FAR1-RELATED SEQUENCE 10-RELATED"/>
    <property type="match status" value="1"/>
</dbReference>
<dbReference type="Pfam" id="PF14009">
    <property type="entry name" value="PADRE"/>
    <property type="match status" value="1"/>
</dbReference>
<feature type="domain" description="SWIM-type" evidence="8">
    <location>
        <begin position="195"/>
        <end position="233"/>
    </location>
</feature>
<keyword evidence="2 6" id="KW-0479">Metal-binding</keyword>
<dbReference type="EMBL" id="JABTTQ020000011">
    <property type="protein sequence ID" value="KAK6146713.1"/>
    <property type="molecule type" value="Genomic_DNA"/>
</dbReference>
<evidence type="ECO:0000256" key="3">
    <source>
        <dbReference type="ARBA" id="ARBA00022771"/>
    </source>
</evidence>
<evidence type="ECO:0000256" key="4">
    <source>
        <dbReference type="ARBA" id="ARBA00022833"/>
    </source>
</evidence>
<dbReference type="InterPro" id="IPR006564">
    <property type="entry name" value="Znf_PMZ"/>
</dbReference>
<comment type="similarity">
    <text evidence="1 6">Belongs to the FHY3/FAR1 family.</text>
</comment>
<comment type="function">
    <text evidence="6">Putative transcription activator involved in regulating light control of development.</text>
</comment>
<dbReference type="PROSITE" id="PS50966">
    <property type="entry name" value="ZF_SWIM"/>
    <property type="match status" value="1"/>
</dbReference>
<comment type="caution">
    <text evidence="9">The sequence shown here is derived from an EMBL/GenBank/DDBJ whole genome shotgun (WGS) entry which is preliminary data.</text>
</comment>
<evidence type="ECO:0000313" key="9">
    <source>
        <dbReference type="EMBL" id="KAK6146713.1"/>
    </source>
</evidence>
<accession>A0ABR0WGN0</accession>
<evidence type="ECO:0000256" key="7">
    <source>
        <dbReference type="SAM" id="MobiDB-lite"/>
    </source>
</evidence>
<proteinExistence type="inferred from homology"/>
<evidence type="ECO:0000259" key="8">
    <source>
        <dbReference type="PROSITE" id="PS50966"/>
    </source>
</evidence>
<keyword evidence="10" id="KW-1185">Reference proteome</keyword>
<dbReference type="InterPro" id="IPR025322">
    <property type="entry name" value="PADRE_dom"/>
</dbReference>
<dbReference type="InterPro" id="IPR007527">
    <property type="entry name" value="Znf_SWIM"/>
</dbReference>
<reference evidence="9 10" key="1">
    <citation type="journal article" date="2021" name="Comput. Struct. Biotechnol. J.">
        <title>De novo genome assembly of the potent medicinal plant Rehmannia glutinosa using nanopore technology.</title>
        <authorList>
            <person name="Ma L."/>
            <person name="Dong C."/>
            <person name="Song C."/>
            <person name="Wang X."/>
            <person name="Zheng X."/>
            <person name="Niu Y."/>
            <person name="Chen S."/>
            <person name="Feng W."/>
        </authorList>
    </citation>
    <scope>NUCLEOTIDE SEQUENCE [LARGE SCALE GENOMIC DNA]</scope>
    <source>
        <strain evidence="9">DH-2019</strain>
    </source>
</reference>
<sequence>MGNCHAAEAATMVVQHPGGNKVDRIYWSVSANEIMNSNPGHYVVQVVAAATAKNGLPAVKQVKLLRPDDTLVIGQVYRLISFEDLITTQRSESMNSVLKRYVSYKHNLLQFFHHFDRLVDDRRYQELKADLRTSQSTPVVSFPVQILKHAASIYTHEVFELFQDELHKAYDSKAELSGENGETCEYKVIPFKKNYQHTVIYVSSQNEVSCSCKKFEFAGILCSHALKVLSLRNIVKIPDLYIKKRWTKKAKRNIVEGQFSGVSVELSESMNENEEKKMIGVHYKELWGLNNQLASRAAVTAETFKIAKNGLIKLIEEVDASLENRQIVRPTLGPKSIVKKNIVSNVEEKQNVVRSCPTDEYKHESDDIIIRGWKKKEKKSVRSGKRPRSGLEKSTQKKRKSQRDVSLSNSAILHTNQNVDSRTNSPSIDPPIEHNSLPSLSQLSEEYRVGRSNFGTRLSN</sequence>
<keyword evidence="6" id="KW-0539">Nucleus</keyword>
<comment type="subcellular location">
    <subcellularLocation>
        <location evidence="6">Nucleus</location>
    </subcellularLocation>
</comment>
<dbReference type="PANTHER" id="PTHR31669:SF299">
    <property type="entry name" value="PROTEIN FAR1-RELATED SEQUENCE"/>
    <property type="match status" value="1"/>
</dbReference>
<dbReference type="Proteomes" id="UP001318860">
    <property type="component" value="Unassembled WGS sequence"/>
</dbReference>